<dbReference type="SUPFAM" id="SSF55729">
    <property type="entry name" value="Acyl-CoA N-acyltransferases (Nat)"/>
    <property type="match status" value="1"/>
</dbReference>
<dbReference type="InterPro" id="IPR000182">
    <property type="entry name" value="GNAT_dom"/>
</dbReference>
<dbReference type="PROSITE" id="PS51186">
    <property type="entry name" value="GNAT"/>
    <property type="match status" value="1"/>
</dbReference>
<proteinExistence type="predicted"/>
<gene>
    <name evidence="2" type="ORF">AVDCRST_MAG54-1018</name>
</gene>
<dbReference type="GO" id="GO:1990189">
    <property type="term" value="F:protein N-terminal-serine acetyltransferase activity"/>
    <property type="evidence" value="ECO:0007669"/>
    <property type="project" value="TreeGrafter"/>
</dbReference>
<dbReference type="PANTHER" id="PTHR43441:SF10">
    <property type="entry name" value="ACETYLTRANSFERASE"/>
    <property type="match status" value="1"/>
</dbReference>
<dbReference type="PANTHER" id="PTHR43441">
    <property type="entry name" value="RIBOSOMAL-PROTEIN-SERINE ACETYLTRANSFERASE"/>
    <property type="match status" value="1"/>
</dbReference>
<dbReference type="EMBL" id="CADCTH010000137">
    <property type="protein sequence ID" value="CAA9231023.1"/>
    <property type="molecule type" value="Genomic_DNA"/>
</dbReference>
<dbReference type="AlphaFoldDB" id="A0A6J4HSV9"/>
<accession>A0A6J4HSV9</accession>
<evidence type="ECO:0000313" key="2">
    <source>
        <dbReference type="EMBL" id="CAA9231023.1"/>
    </source>
</evidence>
<dbReference type="InterPro" id="IPR051908">
    <property type="entry name" value="Ribosomal_N-acetyltransferase"/>
</dbReference>
<dbReference type="GO" id="GO:0008999">
    <property type="term" value="F:protein-N-terminal-alanine acetyltransferase activity"/>
    <property type="evidence" value="ECO:0007669"/>
    <property type="project" value="TreeGrafter"/>
</dbReference>
<evidence type="ECO:0000259" key="1">
    <source>
        <dbReference type="PROSITE" id="PS51186"/>
    </source>
</evidence>
<dbReference type="InterPro" id="IPR016181">
    <property type="entry name" value="Acyl_CoA_acyltransferase"/>
</dbReference>
<dbReference type="Gene3D" id="3.40.630.30">
    <property type="match status" value="1"/>
</dbReference>
<dbReference type="GO" id="GO:0005737">
    <property type="term" value="C:cytoplasm"/>
    <property type="evidence" value="ECO:0007669"/>
    <property type="project" value="TreeGrafter"/>
</dbReference>
<protein>
    <recommendedName>
        <fullName evidence="1">N-acetyltransferase domain-containing protein</fullName>
    </recommendedName>
</protein>
<organism evidence="2">
    <name type="scientific">uncultured Actinomycetospora sp</name>
    <dbReference type="NCBI Taxonomy" id="1135996"/>
    <lineage>
        <taxon>Bacteria</taxon>
        <taxon>Bacillati</taxon>
        <taxon>Actinomycetota</taxon>
        <taxon>Actinomycetes</taxon>
        <taxon>Pseudonocardiales</taxon>
        <taxon>Pseudonocardiaceae</taxon>
        <taxon>Actinomycetospora</taxon>
        <taxon>environmental samples</taxon>
    </lineage>
</organism>
<sequence length="195" mass="20728">MCASVGATLASDVRKATTIMSDVLPVLTGTLVRLRPWRADDAPAIHAACQDPDIQRWTTVPVPYTPDDAEDFLARRVPDARARGGAAFAVEDLADRSLAGSTTLLQLVAGVGEIGYWVAPGARRRGLGADALATLASWAFAHAGAHRLELLIEPDNHASRALAARAGFVAEDLLPDRLLVRGERRDALSHVLLAP</sequence>
<reference evidence="2" key="1">
    <citation type="submission" date="2020-02" db="EMBL/GenBank/DDBJ databases">
        <authorList>
            <person name="Meier V. D."/>
        </authorList>
    </citation>
    <scope>NUCLEOTIDE SEQUENCE</scope>
    <source>
        <strain evidence="2">AVDCRST_MAG54</strain>
    </source>
</reference>
<dbReference type="Pfam" id="PF13302">
    <property type="entry name" value="Acetyltransf_3"/>
    <property type="match status" value="1"/>
</dbReference>
<feature type="domain" description="N-acetyltransferase" evidence="1">
    <location>
        <begin position="32"/>
        <end position="195"/>
    </location>
</feature>
<name>A0A6J4HSV9_9PSEU</name>